<keyword evidence="1" id="KW-0694">RNA-binding</keyword>
<dbReference type="PROSITE" id="PS50102">
    <property type="entry name" value="RRM"/>
    <property type="match status" value="1"/>
</dbReference>
<feature type="compositionally biased region" description="Basic residues" evidence="2">
    <location>
        <begin position="414"/>
        <end position="441"/>
    </location>
</feature>
<keyword evidence="5" id="KW-1185">Reference proteome</keyword>
<dbReference type="SUPFAM" id="SSF54928">
    <property type="entry name" value="RNA-binding domain, RBD"/>
    <property type="match status" value="1"/>
</dbReference>
<dbReference type="EMBL" id="CAJGYM010000051">
    <property type="protein sequence ID" value="CAD6195112.1"/>
    <property type="molecule type" value="Genomic_DNA"/>
</dbReference>
<gene>
    <name evidence="4" type="ORF">CAUJ_LOCUS11031</name>
</gene>
<dbReference type="InterPro" id="IPR035979">
    <property type="entry name" value="RBD_domain_sf"/>
</dbReference>
<dbReference type="InterPro" id="IPR000504">
    <property type="entry name" value="RRM_dom"/>
</dbReference>
<protein>
    <recommendedName>
        <fullName evidence="3">RRM domain-containing protein</fullName>
    </recommendedName>
</protein>
<dbReference type="Proteomes" id="UP000835052">
    <property type="component" value="Unassembled WGS sequence"/>
</dbReference>
<dbReference type="GO" id="GO:0003723">
    <property type="term" value="F:RNA binding"/>
    <property type="evidence" value="ECO:0007669"/>
    <property type="project" value="UniProtKB-UniRule"/>
</dbReference>
<sequence>MPKKRKSSNPNGSIDKVRDEKRRRLNGADSEAPSTSNDTSREVGQLSRAQRRGRIRRKTSGIRKRICELIERALADHSSPVLSLFTSFDECGTPRALLSDVLDFIQKTQKLANLHRLSRFQLKSISNITSEFRIEEDEPGGELFLKRWPSSDDYNLRTVYVDNLPAGCTMGKLQRLANIYGNVVQVRLGLQPPRWISANKYGKMNKKKSEEPIAQQAENEQKVFHAQRRGDLINVGSQPRSFGFVQFTDVDAAHRMIERFKLNDPRRNVVEVEQDSESVLQRRHPFSEMILFKYLRSIRLLRLRRRRRSTLQFVRLSRIRNKLQVFIRKEAHCRKQDAIANGTYTPKRIRNRTQSMGLPKRKAASSSVQFEVNTVACSSVSTSEISLTTVSTESAQITLTSSISTVDAQEFTEKRHRRRSRGGKKKAKKSRNPRKKMSRRSIFHIRGGRVHHYFERTQVLSLKDYESLREEYLKLQGEAETSSNLPDDQISQLQPNSPSLG</sequence>
<feature type="region of interest" description="Disordered" evidence="2">
    <location>
        <begin position="1"/>
        <end position="57"/>
    </location>
</feature>
<dbReference type="AlphaFoldDB" id="A0A8S1HJA6"/>
<reference evidence="4" key="1">
    <citation type="submission" date="2020-10" db="EMBL/GenBank/DDBJ databases">
        <authorList>
            <person name="Kikuchi T."/>
        </authorList>
    </citation>
    <scope>NUCLEOTIDE SEQUENCE</scope>
    <source>
        <strain evidence="4">NKZ352</strain>
    </source>
</reference>
<organism evidence="4 5">
    <name type="scientific">Caenorhabditis auriculariae</name>
    <dbReference type="NCBI Taxonomy" id="2777116"/>
    <lineage>
        <taxon>Eukaryota</taxon>
        <taxon>Metazoa</taxon>
        <taxon>Ecdysozoa</taxon>
        <taxon>Nematoda</taxon>
        <taxon>Chromadorea</taxon>
        <taxon>Rhabditida</taxon>
        <taxon>Rhabditina</taxon>
        <taxon>Rhabditomorpha</taxon>
        <taxon>Rhabditoidea</taxon>
        <taxon>Rhabditidae</taxon>
        <taxon>Peloderinae</taxon>
        <taxon>Caenorhabditis</taxon>
    </lineage>
</organism>
<evidence type="ECO:0000313" key="5">
    <source>
        <dbReference type="Proteomes" id="UP000835052"/>
    </source>
</evidence>
<dbReference type="InterPro" id="IPR012677">
    <property type="entry name" value="Nucleotide-bd_a/b_plait_sf"/>
</dbReference>
<feature type="region of interest" description="Disordered" evidence="2">
    <location>
        <begin position="408"/>
        <end position="441"/>
    </location>
</feature>
<accession>A0A8S1HJA6</accession>
<dbReference type="Gene3D" id="3.30.70.330">
    <property type="match status" value="1"/>
</dbReference>
<dbReference type="OrthoDB" id="439993at2759"/>
<feature type="region of interest" description="Disordered" evidence="2">
    <location>
        <begin position="478"/>
        <end position="501"/>
    </location>
</feature>
<feature type="domain" description="RRM" evidence="3">
    <location>
        <begin position="157"/>
        <end position="277"/>
    </location>
</feature>
<proteinExistence type="predicted"/>
<evidence type="ECO:0000256" key="1">
    <source>
        <dbReference type="PROSITE-ProRule" id="PRU00176"/>
    </source>
</evidence>
<evidence type="ECO:0000313" key="4">
    <source>
        <dbReference type="EMBL" id="CAD6195112.1"/>
    </source>
</evidence>
<evidence type="ECO:0000259" key="3">
    <source>
        <dbReference type="PROSITE" id="PS50102"/>
    </source>
</evidence>
<comment type="caution">
    <text evidence="4">The sequence shown here is derived from an EMBL/GenBank/DDBJ whole genome shotgun (WGS) entry which is preliminary data.</text>
</comment>
<evidence type="ECO:0000256" key="2">
    <source>
        <dbReference type="SAM" id="MobiDB-lite"/>
    </source>
</evidence>
<feature type="compositionally biased region" description="Polar residues" evidence="2">
    <location>
        <begin position="479"/>
        <end position="501"/>
    </location>
</feature>
<name>A0A8S1HJA6_9PELO</name>